<keyword evidence="4" id="KW-1185">Reference proteome</keyword>
<accession>A0A813TZS6</accession>
<organism evidence="2 5">
    <name type="scientific">Adineta ricciae</name>
    <name type="common">Rotifer</name>
    <dbReference type="NCBI Taxonomy" id="249248"/>
    <lineage>
        <taxon>Eukaryota</taxon>
        <taxon>Metazoa</taxon>
        <taxon>Spiralia</taxon>
        <taxon>Gnathifera</taxon>
        <taxon>Rotifera</taxon>
        <taxon>Eurotatoria</taxon>
        <taxon>Bdelloidea</taxon>
        <taxon>Adinetida</taxon>
        <taxon>Adinetidae</taxon>
        <taxon>Adineta</taxon>
    </lineage>
</organism>
<comment type="caution">
    <text evidence="2">The sequence shown here is derived from an EMBL/GenBank/DDBJ whole genome shotgun (WGS) entry which is preliminary data.</text>
</comment>
<evidence type="ECO:0000313" key="3">
    <source>
        <dbReference type="EMBL" id="CAF1656760.1"/>
    </source>
</evidence>
<dbReference type="Proteomes" id="UP000663828">
    <property type="component" value="Unassembled WGS sequence"/>
</dbReference>
<feature type="chain" id="PRO_5036223090" evidence="1">
    <location>
        <begin position="19"/>
        <end position="174"/>
    </location>
</feature>
<dbReference type="OrthoDB" id="9982823at2759"/>
<name>A0A813TZS6_ADIRI</name>
<evidence type="ECO:0000256" key="1">
    <source>
        <dbReference type="SAM" id="SignalP"/>
    </source>
</evidence>
<proteinExistence type="predicted"/>
<protein>
    <submittedName>
        <fullName evidence="2">Uncharacterized protein</fullName>
    </submittedName>
</protein>
<evidence type="ECO:0000313" key="2">
    <source>
        <dbReference type="EMBL" id="CAF0818807.1"/>
    </source>
</evidence>
<evidence type="ECO:0000313" key="5">
    <source>
        <dbReference type="Proteomes" id="UP000663852"/>
    </source>
</evidence>
<keyword evidence="1" id="KW-0732">Signal</keyword>
<evidence type="ECO:0000313" key="4">
    <source>
        <dbReference type="Proteomes" id="UP000663828"/>
    </source>
</evidence>
<gene>
    <name evidence="2" type="ORF">EDS130_LOCUS5741</name>
    <name evidence="3" type="ORF">XAT740_LOCUS56061</name>
</gene>
<dbReference type="EMBL" id="CAJNOR010010800">
    <property type="protein sequence ID" value="CAF1656760.1"/>
    <property type="molecule type" value="Genomic_DNA"/>
</dbReference>
<reference evidence="2" key="1">
    <citation type="submission" date="2021-02" db="EMBL/GenBank/DDBJ databases">
        <authorList>
            <person name="Nowell W R."/>
        </authorList>
    </citation>
    <scope>NUCLEOTIDE SEQUENCE</scope>
</reference>
<dbReference type="Proteomes" id="UP000663852">
    <property type="component" value="Unassembled WGS sequence"/>
</dbReference>
<feature type="signal peptide" evidence="1">
    <location>
        <begin position="1"/>
        <end position="18"/>
    </location>
</feature>
<dbReference type="AlphaFoldDB" id="A0A813TZS6"/>
<dbReference type="EMBL" id="CAJNOJ010000016">
    <property type="protein sequence ID" value="CAF0818807.1"/>
    <property type="molecule type" value="Genomic_DNA"/>
</dbReference>
<sequence>MKSIICLCLFALVAVNAAQYDLNDKARQYLARVKMTDLPESVRLSLAEGEGRAAGDASHWCCINEQPITTVTETKIEHGTRVVATKTKVGYVSCGFAGTMRCSHYVTNYRQEIYSFIQTFQVPNMAACNSHEVKCCSGYLLVAENCHTYADIMENRPLFEFLSQLGLLSTGIGK</sequence>